<reference evidence="1 2" key="1">
    <citation type="journal article" date="2023" name="G3 (Bethesda)">
        <title>A chromosome-length genome assembly and annotation of blackberry (Rubus argutus, cv. 'Hillquist').</title>
        <authorList>
            <person name="Bruna T."/>
            <person name="Aryal R."/>
            <person name="Dudchenko O."/>
            <person name="Sargent D.J."/>
            <person name="Mead D."/>
            <person name="Buti M."/>
            <person name="Cavallini A."/>
            <person name="Hytonen T."/>
            <person name="Andres J."/>
            <person name="Pham M."/>
            <person name="Weisz D."/>
            <person name="Mascagni F."/>
            <person name="Usai G."/>
            <person name="Natali L."/>
            <person name="Bassil N."/>
            <person name="Fernandez G.E."/>
            <person name="Lomsadze A."/>
            <person name="Armour M."/>
            <person name="Olukolu B."/>
            <person name="Poorten T."/>
            <person name="Britton C."/>
            <person name="Davik J."/>
            <person name="Ashrafi H."/>
            <person name="Aiden E.L."/>
            <person name="Borodovsky M."/>
            <person name="Worthington M."/>
        </authorList>
    </citation>
    <scope>NUCLEOTIDE SEQUENCE [LARGE SCALE GENOMIC DNA]</scope>
    <source>
        <strain evidence="1">PI 553951</strain>
    </source>
</reference>
<accession>A0AAW1Y5L4</accession>
<comment type="caution">
    <text evidence="1">The sequence shown here is derived from an EMBL/GenBank/DDBJ whole genome shotgun (WGS) entry which is preliminary data.</text>
</comment>
<protein>
    <submittedName>
        <fullName evidence="1">Uncharacterized protein</fullName>
    </submittedName>
</protein>
<sequence length="98" mass="10306">MSDGKEAVRPGLGSARRRRWQLVATVSGLGVGWFAGGAVEIDGARRCGGVGVGDFPDLVVVRGSKEKEEKDKTWAGKGKGFAGMEMGKKKGEELHGFG</sequence>
<keyword evidence="2" id="KW-1185">Reference proteome</keyword>
<organism evidence="1 2">
    <name type="scientific">Rubus argutus</name>
    <name type="common">Southern blackberry</name>
    <dbReference type="NCBI Taxonomy" id="59490"/>
    <lineage>
        <taxon>Eukaryota</taxon>
        <taxon>Viridiplantae</taxon>
        <taxon>Streptophyta</taxon>
        <taxon>Embryophyta</taxon>
        <taxon>Tracheophyta</taxon>
        <taxon>Spermatophyta</taxon>
        <taxon>Magnoliopsida</taxon>
        <taxon>eudicotyledons</taxon>
        <taxon>Gunneridae</taxon>
        <taxon>Pentapetalae</taxon>
        <taxon>rosids</taxon>
        <taxon>fabids</taxon>
        <taxon>Rosales</taxon>
        <taxon>Rosaceae</taxon>
        <taxon>Rosoideae</taxon>
        <taxon>Rosoideae incertae sedis</taxon>
        <taxon>Rubus</taxon>
    </lineage>
</organism>
<dbReference type="Proteomes" id="UP001457282">
    <property type="component" value="Unassembled WGS sequence"/>
</dbReference>
<gene>
    <name evidence="1" type="ORF">M0R45_008960</name>
</gene>
<evidence type="ECO:0000313" key="2">
    <source>
        <dbReference type="Proteomes" id="UP001457282"/>
    </source>
</evidence>
<proteinExistence type="predicted"/>
<evidence type="ECO:0000313" key="1">
    <source>
        <dbReference type="EMBL" id="KAK9943350.1"/>
    </source>
</evidence>
<dbReference type="AlphaFoldDB" id="A0AAW1Y5L4"/>
<name>A0AAW1Y5L4_RUBAR</name>
<dbReference type="EMBL" id="JBEDUW010000002">
    <property type="protein sequence ID" value="KAK9943350.1"/>
    <property type="molecule type" value="Genomic_DNA"/>
</dbReference>